<dbReference type="GO" id="GO:0036503">
    <property type="term" value="P:ERAD pathway"/>
    <property type="evidence" value="ECO:0007669"/>
    <property type="project" value="UniProtKB-ARBA"/>
</dbReference>
<dbReference type="OrthoDB" id="8118055at2759"/>
<reference evidence="15" key="1">
    <citation type="journal article" date="2020" name="Stud. Mycol.">
        <title>101 Dothideomycetes genomes: a test case for predicting lifestyles and emergence of pathogens.</title>
        <authorList>
            <person name="Haridas S."/>
            <person name="Albert R."/>
            <person name="Binder M."/>
            <person name="Bloem J."/>
            <person name="Labutti K."/>
            <person name="Salamov A."/>
            <person name="Andreopoulos B."/>
            <person name="Baker S."/>
            <person name="Barry K."/>
            <person name="Bills G."/>
            <person name="Bluhm B."/>
            <person name="Cannon C."/>
            <person name="Castanera R."/>
            <person name="Culley D."/>
            <person name="Daum C."/>
            <person name="Ezra D."/>
            <person name="Gonzalez J."/>
            <person name="Henrissat B."/>
            <person name="Kuo A."/>
            <person name="Liang C."/>
            <person name="Lipzen A."/>
            <person name="Lutzoni F."/>
            <person name="Magnuson J."/>
            <person name="Mondo S."/>
            <person name="Nolan M."/>
            <person name="Ohm R."/>
            <person name="Pangilinan J."/>
            <person name="Park H.-J."/>
            <person name="Ramirez L."/>
            <person name="Alfaro M."/>
            <person name="Sun H."/>
            <person name="Tritt A."/>
            <person name="Yoshinaga Y."/>
            <person name="Zwiers L.-H."/>
            <person name="Turgeon B."/>
            <person name="Goodwin S."/>
            <person name="Spatafora J."/>
            <person name="Crous P."/>
            <person name="Grigoriev I."/>
        </authorList>
    </citation>
    <scope>NUCLEOTIDE SEQUENCE</scope>
    <source>
        <strain evidence="15">CBS 473.64</strain>
    </source>
</reference>
<feature type="binding site" evidence="12">
    <location>
        <position position="568"/>
    </location>
    <ligand>
        <name>Ca(2+)</name>
        <dbReference type="ChEBI" id="CHEBI:29108"/>
    </ligand>
</feature>
<organism evidence="15 16">
    <name type="scientific">Massarina eburnea CBS 473.64</name>
    <dbReference type="NCBI Taxonomy" id="1395130"/>
    <lineage>
        <taxon>Eukaryota</taxon>
        <taxon>Fungi</taxon>
        <taxon>Dikarya</taxon>
        <taxon>Ascomycota</taxon>
        <taxon>Pezizomycotina</taxon>
        <taxon>Dothideomycetes</taxon>
        <taxon>Pleosporomycetidae</taxon>
        <taxon>Pleosporales</taxon>
        <taxon>Massarineae</taxon>
        <taxon>Massarinaceae</taxon>
        <taxon>Massarina</taxon>
    </lineage>
</organism>
<proteinExistence type="inferred from homology"/>
<evidence type="ECO:0000256" key="8">
    <source>
        <dbReference type="ARBA" id="ARBA00023295"/>
    </source>
</evidence>
<keyword evidence="16" id="KW-1185">Reference proteome</keyword>
<dbReference type="Pfam" id="PF01532">
    <property type="entry name" value="Glyco_hydro_47"/>
    <property type="match status" value="1"/>
</dbReference>
<evidence type="ECO:0000256" key="6">
    <source>
        <dbReference type="ARBA" id="ARBA00023157"/>
    </source>
</evidence>
<evidence type="ECO:0000256" key="5">
    <source>
        <dbReference type="ARBA" id="ARBA00022801"/>
    </source>
</evidence>
<evidence type="ECO:0000256" key="4">
    <source>
        <dbReference type="ARBA" id="ARBA00022729"/>
    </source>
</evidence>
<evidence type="ECO:0000256" key="1">
    <source>
        <dbReference type="ARBA" id="ARBA00001913"/>
    </source>
</evidence>
<keyword evidence="4" id="KW-0732">Signal</keyword>
<protein>
    <recommendedName>
        <fullName evidence="14">alpha-1,2-Mannosidase</fullName>
        <ecNumber evidence="14">3.2.1.-</ecNumber>
    </recommendedName>
</protein>
<dbReference type="PRINTS" id="PR00747">
    <property type="entry name" value="GLYHDRLASE47"/>
</dbReference>
<name>A0A6A6RQV5_9PLEO</name>
<dbReference type="GO" id="GO:0005783">
    <property type="term" value="C:endoplasmic reticulum"/>
    <property type="evidence" value="ECO:0007669"/>
    <property type="project" value="TreeGrafter"/>
</dbReference>
<feature type="active site" description="Proton donor" evidence="11">
    <location>
        <position position="153"/>
    </location>
</feature>
<sequence length="577" mass="65245">MPGFRRWGKSKFQKNPESSFKLLAAVLVITLYLIIKEFSHPTVHVARPPAIGAHIQFADWKNGADRADREKAEKVRNAMKYTFEKYRENAWGKDDILPVSGGHSSTRNGWGAFIVDAATTMALMGLWDELAQAVEHIVMIDFTRSDALVDPFETTIRYLGSMVSLVDLYDAGVIPENVITSEARDMILEQAVTLANCLGPAYDTPTGMPWPRVDLSKSKGVGDPPSVYKADPKKIKYDHPAVGPARAGSSILENRALTRLTGNPIYTKNSTLSWAPLVWSKWTPAFHGLVDAPIDIVTGAPVGRQRHWDAGHDSYYEYLVKMTLLAPQSDPYLDSYKTTFINATKSLRKYLGSRSAPPPPPGYAMQHLFIGRSNDDWYENRQSHLACFAPGTILLASKFYNLPEFRTYALALLEGCHHTYTSTPSKIGPESWSWIPKFGFEDPVYLPTTTREKAERKASGFWSADPGYKGRPEYVESLFYAYRITGETRFREWAWEAFEAIEKHCKAPYGYAQLSDVYRVNKAEWPSDGGGRWKDVQESFWAAETLKYLWLTFADVDVANLDRWVFTTEAHPLRMMR</sequence>
<dbReference type="PANTHER" id="PTHR11742">
    <property type="entry name" value="MANNOSYL-OLIGOSACCHARIDE ALPHA-1,2-MANNOSIDASE-RELATED"/>
    <property type="match status" value="1"/>
</dbReference>
<dbReference type="UniPathway" id="UPA00378"/>
<evidence type="ECO:0000313" key="15">
    <source>
        <dbReference type="EMBL" id="KAF2637587.1"/>
    </source>
</evidence>
<keyword evidence="12" id="KW-0479">Metal-binding</keyword>
<dbReference type="GO" id="GO:0005509">
    <property type="term" value="F:calcium ion binding"/>
    <property type="evidence" value="ECO:0007669"/>
    <property type="project" value="InterPro"/>
</dbReference>
<evidence type="ECO:0000256" key="12">
    <source>
        <dbReference type="PIRSR" id="PIRSR601382-2"/>
    </source>
</evidence>
<evidence type="ECO:0000313" key="16">
    <source>
        <dbReference type="Proteomes" id="UP000799753"/>
    </source>
</evidence>
<keyword evidence="6 13" id="KW-1015">Disulfide bond</keyword>
<evidence type="ECO:0000256" key="2">
    <source>
        <dbReference type="ARBA" id="ARBA00004922"/>
    </source>
</evidence>
<dbReference type="EMBL" id="MU006793">
    <property type="protein sequence ID" value="KAF2637587.1"/>
    <property type="molecule type" value="Genomic_DNA"/>
</dbReference>
<dbReference type="GO" id="GO:0016020">
    <property type="term" value="C:membrane"/>
    <property type="evidence" value="ECO:0007669"/>
    <property type="project" value="InterPro"/>
</dbReference>
<feature type="disulfide bond" evidence="13">
    <location>
        <begin position="387"/>
        <end position="416"/>
    </location>
</feature>
<dbReference type="InterPro" id="IPR036026">
    <property type="entry name" value="Seven-hairpin_glycosidases"/>
</dbReference>
<gene>
    <name evidence="15" type="ORF">P280DRAFT_472286</name>
</gene>
<evidence type="ECO:0000256" key="14">
    <source>
        <dbReference type="RuleBase" id="RU361193"/>
    </source>
</evidence>
<evidence type="ECO:0000256" key="13">
    <source>
        <dbReference type="PIRSR" id="PIRSR601382-3"/>
    </source>
</evidence>
<dbReference type="EC" id="3.2.1.-" evidence="14"/>
<comment type="pathway">
    <text evidence="2">Protein modification; protein glycosylation.</text>
</comment>
<dbReference type="GO" id="GO:0004571">
    <property type="term" value="F:mannosyl-oligosaccharide 1,2-alpha-mannosidase activity"/>
    <property type="evidence" value="ECO:0007669"/>
    <property type="project" value="UniProtKB-EC"/>
</dbReference>
<evidence type="ECO:0000256" key="7">
    <source>
        <dbReference type="ARBA" id="ARBA00023180"/>
    </source>
</evidence>
<evidence type="ECO:0000256" key="10">
    <source>
        <dbReference type="ARBA" id="ARBA00048605"/>
    </source>
</evidence>
<dbReference type="InterPro" id="IPR012341">
    <property type="entry name" value="6hp_glycosidase-like_sf"/>
</dbReference>
<keyword evidence="7" id="KW-0325">Glycoprotein</keyword>
<comment type="similarity">
    <text evidence="3 14">Belongs to the glycosyl hydrolase 47 family.</text>
</comment>
<feature type="active site" description="Proton donor" evidence="11">
    <location>
        <position position="430"/>
    </location>
</feature>
<evidence type="ECO:0000256" key="3">
    <source>
        <dbReference type="ARBA" id="ARBA00007658"/>
    </source>
</evidence>
<dbReference type="AlphaFoldDB" id="A0A6A6RQV5"/>
<evidence type="ECO:0000256" key="9">
    <source>
        <dbReference type="ARBA" id="ARBA00047669"/>
    </source>
</evidence>
<accession>A0A6A6RQV5</accession>
<comment type="catalytic activity">
    <reaction evidence="10">
        <text>N(4)-(alpha-D-Man-(1-&gt;2)-alpha-D-Man-(1-&gt;2)-alpha-D-Man-(1-&gt;3)-[alpha-D-Man-(1-&gt;2)-alpha-D-Man-(1-&gt;3)-[alpha-D-Man-(1-&gt;2)-alpha-D-Man-(1-&gt;6)]-alpha-D-Man-(1-&gt;6)]-beta-D-Man-(1-&gt;4)-beta-D-GlcNAc-(1-&gt;4)-beta-D-GlcNAc)-L-asparaginyl-[protein] (N-glucan mannose isomer 9A1,2,3B1,2,3) + 4 H2O = N(4)-(alpha-D-Man-(1-&gt;3)-[alpha-D-Man-(1-&gt;3)-[alpha-D-Man-(1-&gt;6)]-alpha-D-Man-(1-&gt;6)]-beta-D-Man-(1-&gt;4)-beta-D-GlcNAc-(1-&gt;4)-beta-D-GlcNAc)-L-asparaginyl-[protein] (N-glucan mannose isomer 5A1,2) + 4 beta-D-mannose</text>
        <dbReference type="Rhea" id="RHEA:56008"/>
        <dbReference type="Rhea" id="RHEA-COMP:14356"/>
        <dbReference type="Rhea" id="RHEA-COMP:14367"/>
        <dbReference type="ChEBI" id="CHEBI:15377"/>
        <dbReference type="ChEBI" id="CHEBI:28563"/>
        <dbReference type="ChEBI" id="CHEBI:59087"/>
        <dbReference type="ChEBI" id="CHEBI:139493"/>
        <dbReference type="EC" id="3.2.1.113"/>
    </reaction>
</comment>
<comment type="cofactor">
    <cofactor evidence="1 12">
        <name>Ca(2+)</name>
        <dbReference type="ChEBI" id="CHEBI:29108"/>
    </cofactor>
</comment>
<dbReference type="InterPro" id="IPR001382">
    <property type="entry name" value="Glyco_hydro_47"/>
</dbReference>
<feature type="active site" evidence="11">
    <location>
        <position position="473"/>
    </location>
</feature>
<keyword evidence="5 14" id="KW-0378">Hydrolase</keyword>
<dbReference type="Gene3D" id="1.50.10.10">
    <property type="match status" value="1"/>
</dbReference>
<evidence type="ECO:0000256" key="11">
    <source>
        <dbReference type="PIRSR" id="PIRSR601382-1"/>
    </source>
</evidence>
<dbReference type="SUPFAM" id="SSF48225">
    <property type="entry name" value="Seven-hairpin glycosidases"/>
    <property type="match status" value="1"/>
</dbReference>
<dbReference type="PANTHER" id="PTHR11742:SF101">
    <property type="entry name" value="MANNOSYL-OLIGOSACCHARIDE ALPHA-1,2-MANNOSIDASE 1B"/>
    <property type="match status" value="1"/>
</dbReference>
<keyword evidence="8 14" id="KW-0326">Glycosidase</keyword>
<dbReference type="GO" id="GO:0005975">
    <property type="term" value="P:carbohydrate metabolic process"/>
    <property type="evidence" value="ECO:0007669"/>
    <property type="project" value="InterPro"/>
</dbReference>
<comment type="catalytic activity">
    <reaction evidence="9">
        <text>N(4)-(alpha-D-Man-(1-&gt;2)-alpha-D-Man-(1-&gt;2)-alpha-D-Man-(1-&gt;3)-[alpha-D-Man-(1-&gt;3)-[alpha-D-Man-(1-&gt;2)-alpha-D-Man-(1-&gt;6)]-alpha-D-Man-(1-&gt;6)]-beta-D-Man-(1-&gt;4)-beta-D-GlcNAc-(1-&gt;4)-beta-D-GlcNAc)-L-asparaginyl-[protein] (N-glucan mannose isomer 8A1,2,3B1,3) + 3 H2O = N(4)-(alpha-D-Man-(1-&gt;3)-[alpha-D-Man-(1-&gt;3)-[alpha-D-Man-(1-&gt;6)]-alpha-D-Man-(1-&gt;6)]-beta-D-Man-(1-&gt;4)-beta-D-GlcNAc-(1-&gt;4)-beta-D-GlcNAc)-L-asparaginyl-[protein] (N-glucan mannose isomer 5A1,2) + 3 beta-D-mannose</text>
        <dbReference type="Rhea" id="RHEA:56028"/>
        <dbReference type="Rhea" id="RHEA-COMP:14358"/>
        <dbReference type="Rhea" id="RHEA-COMP:14367"/>
        <dbReference type="ChEBI" id="CHEBI:15377"/>
        <dbReference type="ChEBI" id="CHEBI:28563"/>
        <dbReference type="ChEBI" id="CHEBI:59087"/>
        <dbReference type="ChEBI" id="CHEBI:60628"/>
        <dbReference type="EC" id="3.2.1.113"/>
    </reaction>
</comment>
<feature type="active site" evidence="11">
    <location>
        <position position="313"/>
    </location>
</feature>
<dbReference type="InterPro" id="IPR050749">
    <property type="entry name" value="Glycosyl_Hydrolase_47"/>
</dbReference>
<dbReference type="Proteomes" id="UP000799753">
    <property type="component" value="Unassembled WGS sequence"/>
</dbReference>
<keyword evidence="12" id="KW-0106">Calcium</keyword>